<dbReference type="InterPro" id="IPR001878">
    <property type="entry name" value="Znf_CCHC"/>
</dbReference>
<dbReference type="PANTHER" id="PTHR24559:SF444">
    <property type="entry name" value="REVERSE TRANSCRIPTASE DOMAIN-CONTAINING PROTEIN"/>
    <property type="match status" value="1"/>
</dbReference>
<feature type="transmembrane region" description="Helical" evidence="28">
    <location>
        <begin position="677"/>
        <end position="699"/>
    </location>
</feature>
<keyword evidence="12" id="KW-0540">Nuclease</keyword>
<keyword evidence="21" id="KW-0157">Chromophore</keyword>
<keyword evidence="19 28" id="KW-1133">Transmembrane helix</keyword>
<dbReference type="Pfam" id="PF00124">
    <property type="entry name" value="Photo_RC"/>
    <property type="match status" value="1"/>
</dbReference>
<dbReference type="InterPro" id="IPR005162">
    <property type="entry name" value="Retrotrans_gag_dom"/>
</dbReference>
<dbReference type="GO" id="GO:0009523">
    <property type="term" value="C:photosystem II"/>
    <property type="evidence" value="ECO:0007669"/>
    <property type="project" value="UniProtKB-KW"/>
</dbReference>
<feature type="domain" description="CCHC-type" evidence="29">
    <location>
        <begin position="222"/>
        <end position="235"/>
    </location>
</feature>
<dbReference type="InterPro" id="IPR000484">
    <property type="entry name" value="Photo_RC_L/M"/>
</dbReference>
<feature type="compositionally biased region" description="Basic and acidic residues" evidence="27">
    <location>
        <begin position="175"/>
        <end position="201"/>
    </location>
</feature>
<dbReference type="Pfam" id="PF00078">
    <property type="entry name" value="RVT_1"/>
    <property type="match status" value="1"/>
</dbReference>
<dbReference type="FunFam" id="3.10.10.10:FF:000007">
    <property type="entry name" value="Retrovirus-related Pol polyprotein from transposon 17.6-like Protein"/>
    <property type="match status" value="1"/>
</dbReference>
<feature type="transmembrane region" description="Helical" evidence="28">
    <location>
        <begin position="604"/>
        <end position="628"/>
    </location>
</feature>
<dbReference type="GeneID" id="111443856"/>
<evidence type="ECO:0000256" key="15">
    <source>
        <dbReference type="ARBA" id="ARBA00022801"/>
    </source>
</evidence>
<evidence type="ECO:0000256" key="17">
    <source>
        <dbReference type="ARBA" id="ARBA00022918"/>
    </source>
</evidence>
<keyword evidence="25" id="KW-0604">Photosystem II</keyword>
<dbReference type="PANTHER" id="PTHR24559">
    <property type="entry name" value="TRANSPOSON TY3-I GAG-POL POLYPROTEIN"/>
    <property type="match status" value="1"/>
</dbReference>
<evidence type="ECO:0000256" key="20">
    <source>
        <dbReference type="ARBA" id="ARBA00022990"/>
    </source>
</evidence>
<keyword evidence="9" id="KW-0808">Transferase</keyword>
<dbReference type="Pfam" id="PF03732">
    <property type="entry name" value="Retrotrans_gag"/>
    <property type="match status" value="1"/>
</dbReference>
<evidence type="ECO:0000313" key="32">
    <source>
        <dbReference type="RefSeq" id="XP_022937452.1"/>
    </source>
</evidence>
<keyword evidence="10 28" id="KW-0812">Transmembrane</keyword>
<dbReference type="CDD" id="cd01647">
    <property type="entry name" value="RT_LTR"/>
    <property type="match status" value="1"/>
</dbReference>
<evidence type="ECO:0000259" key="29">
    <source>
        <dbReference type="PROSITE" id="PS50158"/>
    </source>
</evidence>
<organism evidence="31 32">
    <name type="scientific">Cucurbita moschata</name>
    <name type="common">Winter crookneck squash</name>
    <name type="synonym">Cucurbita pepo var. moschata</name>
    <dbReference type="NCBI Taxonomy" id="3662"/>
    <lineage>
        <taxon>Eukaryota</taxon>
        <taxon>Viridiplantae</taxon>
        <taxon>Streptophyta</taxon>
        <taxon>Embryophyta</taxon>
        <taxon>Tracheophyta</taxon>
        <taxon>Spermatophyta</taxon>
        <taxon>Magnoliopsida</taxon>
        <taxon>eudicotyledons</taxon>
        <taxon>Gunneridae</taxon>
        <taxon>Pentapetalae</taxon>
        <taxon>rosids</taxon>
        <taxon>fabids</taxon>
        <taxon>Cucurbitales</taxon>
        <taxon>Cucurbitaceae</taxon>
        <taxon>Cucurbiteae</taxon>
        <taxon>Cucurbita</taxon>
    </lineage>
</organism>
<evidence type="ECO:0000313" key="31">
    <source>
        <dbReference type="Proteomes" id="UP000504609"/>
    </source>
</evidence>
<evidence type="ECO:0000256" key="24">
    <source>
        <dbReference type="ARBA" id="ARBA00023136"/>
    </source>
</evidence>
<keyword evidence="5" id="KW-0602">Photosynthesis</keyword>
<evidence type="ECO:0000256" key="16">
    <source>
        <dbReference type="ARBA" id="ARBA00022842"/>
    </source>
</evidence>
<dbReference type="InterPro" id="IPR055265">
    <property type="entry name" value="Photo_RC_L/M_CS"/>
</dbReference>
<evidence type="ECO:0000256" key="26">
    <source>
        <dbReference type="PROSITE-ProRule" id="PRU00047"/>
    </source>
</evidence>
<evidence type="ECO:0000256" key="4">
    <source>
        <dbReference type="ARBA" id="ARBA00022494"/>
    </source>
</evidence>
<keyword evidence="22" id="KW-0408">Iron</keyword>
<evidence type="ECO:0000256" key="7">
    <source>
        <dbReference type="ARBA" id="ARBA00022640"/>
    </source>
</evidence>
<dbReference type="AlphaFoldDB" id="A0A6J1FB91"/>
<comment type="similarity">
    <text evidence="2">Belongs to the reaction center PufL/M/PsbA/D family.</text>
</comment>
<evidence type="ECO:0000256" key="19">
    <source>
        <dbReference type="ARBA" id="ARBA00022989"/>
    </source>
</evidence>
<keyword evidence="15" id="KW-0378">Hydrolase</keyword>
<dbReference type="Pfam" id="PF00098">
    <property type="entry name" value="zf-CCHC"/>
    <property type="match status" value="1"/>
</dbReference>
<dbReference type="GO" id="GO:0004519">
    <property type="term" value="F:endonuclease activity"/>
    <property type="evidence" value="ECO:0007669"/>
    <property type="project" value="UniProtKB-KW"/>
</dbReference>
<evidence type="ECO:0000256" key="9">
    <source>
        <dbReference type="ARBA" id="ARBA00022679"/>
    </source>
</evidence>
<evidence type="ECO:0000256" key="8">
    <source>
        <dbReference type="ARBA" id="ARBA00022670"/>
    </source>
</evidence>
<protein>
    <submittedName>
        <fullName evidence="32">Uncharacterized protein LOC111443856</fullName>
    </submittedName>
</protein>
<name>A0A6J1FB91_CUCMO</name>
<evidence type="ECO:0000256" key="3">
    <source>
        <dbReference type="ARBA" id="ARBA00022448"/>
    </source>
</evidence>
<evidence type="ECO:0000256" key="1">
    <source>
        <dbReference type="ARBA" id="ARBA00004141"/>
    </source>
</evidence>
<dbReference type="KEGG" id="cmos:111443856"/>
<gene>
    <name evidence="32" type="primary">LOC111443856</name>
</gene>
<keyword evidence="26" id="KW-0862">Zinc</keyword>
<keyword evidence="3" id="KW-0813">Transport</keyword>
<evidence type="ECO:0000256" key="13">
    <source>
        <dbReference type="ARBA" id="ARBA00022723"/>
    </source>
</evidence>
<keyword evidence="18" id="KW-0249">Electron transport</keyword>
<feature type="region of interest" description="Disordered" evidence="27">
    <location>
        <begin position="251"/>
        <end position="285"/>
    </location>
</feature>
<dbReference type="InterPro" id="IPR036854">
    <property type="entry name" value="Photo_II_D1/D2_sf"/>
</dbReference>
<keyword evidence="6" id="KW-0597">Phosphoprotein</keyword>
<dbReference type="GO" id="GO:0003964">
    <property type="term" value="F:RNA-directed DNA polymerase activity"/>
    <property type="evidence" value="ECO:0007669"/>
    <property type="project" value="UniProtKB-KW"/>
</dbReference>
<evidence type="ECO:0000256" key="27">
    <source>
        <dbReference type="SAM" id="MobiDB-lite"/>
    </source>
</evidence>
<dbReference type="Gene3D" id="3.10.10.10">
    <property type="entry name" value="HIV Type 1 Reverse Transcriptase, subunit A, domain 1"/>
    <property type="match status" value="1"/>
</dbReference>
<dbReference type="RefSeq" id="XP_022937452.1">
    <property type="nucleotide sequence ID" value="XM_023081684.1"/>
</dbReference>
<evidence type="ECO:0000256" key="14">
    <source>
        <dbReference type="ARBA" id="ARBA00022759"/>
    </source>
</evidence>
<evidence type="ECO:0000256" key="11">
    <source>
        <dbReference type="ARBA" id="ARBA00022695"/>
    </source>
</evidence>
<reference evidence="32" key="1">
    <citation type="submission" date="2025-08" db="UniProtKB">
        <authorList>
            <consortium name="RefSeq"/>
        </authorList>
    </citation>
    <scope>IDENTIFICATION</scope>
    <source>
        <tissue evidence="32">Young leaves</tissue>
    </source>
</reference>
<keyword evidence="11" id="KW-0548">Nucleotidyltransferase</keyword>
<comment type="subcellular location">
    <subcellularLocation>
        <location evidence="1">Membrane</location>
        <topology evidence="1">Multi-pass membrane protein</topology>
    </subcellularLocation>
</comment>
<feature type="region of interest" description="Disordered" evidence="27">
    <location>
        <begin position="146"/>
        <end position="201"/>
    </location>
</feature>
<evidence type="ECO:0000256" key="18">
    <source>
        <dbReference type="ARBA" id="ARBA00022982"/>
    </source>
</evidence>
<dbReference type="GO" id="GO:0016168">
    <property type="term" value="F:chlorophyll binding"/>
    <property type="evidence" value="ECO:0007669"/>
    <property type="project" value="UniProtKB-KW"/>
</dbReference>
<evidence type="ECO:0000259" key="30">
    <source>
        <dbReference type="PROSITE" id="PS50878"/>
    </source>
</evidence>
<evidence type="ECO:0000256" key="21">
    <source>
        <dbReference type="ARBA" id="ARBA00022991"/>
    </source>
</evidence>
<dbReference type="PROSITE" id="PS50158">
    <property type="entry name" value="ZF_CCHC"/>
    <property type="match status" value="1"/>
</dbReference>
<accession>A0A6J1FB91</accession>
<dbReference type="InterPro" id="IPR043128">
    <property type="entry name" value="Rev_trsase/Diguanyl_cyclase"/>
</dbReference>
<proteinExistence type="inferred from homology"/>
<dbReference type="InterPro" id="IPR000477">
    <property type="entry name" value="RT_dom"/>
</dbReference>
<dbReference type="Gene3D" id="4.10.60.10">
    <property type="entry name" value="Zinc finger, CCHC-type"/>
    <property type="match status" value="1"/>
</dbReference>
<evidence type="ECO:0000256" key="25">
    <source>
        <dbReference type="ARBA" id="ARBA00023276"/>
    </source>
</evidence>
<keyword evidence="4" id="KW-0148">Chlorophyll</keyword>
<dbReference type="PROSITE" id="PS00244">
    <property type="entry name" value="REACTION_CENTER"/>
    <property type="match status" value="1"/>
</dbReference>
<sequence>MECLENQKVACATFVLQKDAEIWWRDNKTLLNPEGGPVNWERFKEAFLKEYYPKSERLKKQQEFAHLVQGGLTAEKYNREFNRLKRFAPSMVDTEEKMTEKFVLGLVPRIRRMLEAFNPKTYEEALRTAKALEKPKDKKRCEEQVIIGQKRPHESGGFDRPPPAHRHRSNNRPAPRWDERRPPRRTDRNPRNQDGARGRREEGCTICGRLHSGRCMAGSRACYRCGQEGHIAVNCTAENAAAQANQPRVVEQTDQPAPPRAQARAYASTSKDTRRSDAVVTDVRGKEKTPVNVPIVNKFPDVFPDDLPRIPPSRAVDYVIELKPGTEPISKAPYRMVPAELKELKAQLQDLLNKGFIRPSVSPWGVPVLFIRKKDGSMRLCIDYRELNKRTIKNNYLLLRIEDLFDQLREATVFSKIDLRSGYHQIRINEKDVPKTAFRTRYGHYEFVVMSFGLTNAPAVLMELMNWVFKECLDMFLIVFIDDIVIYSRTDLEHEEHLRKVLTTLREHKLYAKFSKCEFLLRQVSFLGHVVSKDGISVDPTKVEAITKWERPTRVTEVRSFLGLGGYCRRLKKKQAVLSFVLYRVTLFVEYFSHNILMHPFHMLGVAGVFGGSLFSAMHGSLVTSSLIRETTENESANEGYRFGQEEETYNIVAAHGYFGRLIFQYASFNNSRSLHFFLAAWPVVGIWFTALGISTMAFNLNGFNFNQSVVDSQGRVINTWADIINRANLGMEVMHERNAHNFPLDLAAVEVPLIWSKF</sequence>
<dbReference type="Gene3D" id="3.30.70.270">
    <property type="match status" value="1"/>
</dbReference>
<dbReference type="InterPro" id="IPR053134">
    <property type="entry name" value="RNA-dir_DNA_polymerase"/>
</dbReference>
<evidence type="ECO:0000256" key="2">
    <source>
        <dbReference type="ARBA" id="ARBA00008204"/>
    </source>
</evidence>
<keyword evidence="16" id="KW-0460">Magnesium</keyword>
<keyword evidence="24 28" id="KW-0472">Membrane</keyword>
<keyword evidence="31" id="KW-1185">Reference proteome</keyword>
<dbReference type="GO" id="GO:0008233">
    <property type="term" value="F:peptidase activity"/>
    <property type="evidence" value="ECO:0007669"/>
    <property type="project" value="UniProtKB-KW"/>
</dbReference>
<dbReference type="GO" id="GO:0006508">
    <property type="term" value="P:proteolysis"/>
    <property type="evidence" value="ECO:0007669"/>
    <property type="project" value="UniProtKB-KW"/>
</dbReference>
<dbReference type="Proteomes" id="UP000504609">
    <property type="component" value="Unplaced"/>
</dbReference>
<dbReference type="GO" id="GO:0009772">
    <property type="term" value="P:photosynthetic electron transport in photosystem II"/>
    <property type="evidence" value="ECO:0007669"/>
    <property type="project" value="InterPro"/>
</dbReference>
<feature type="domain" description="Reverse transcriptase" evidence="30">
    <location>
        <begin position="352"/>
        <end position="531"/>
    </location>
</feature>
<dbReference type="PROSITE" id="PS50878">
    <property type="entry name" value="RT_POL"/>
    <property type="match status" value="1"/>
</dbReference>
<dbReference type="SUPFAM" id="SSF81483">
    <property type="entry name" value="Bacterial photosystem II reaction centre, L and M subunits"/>
    <property type="match status" value="1"/>
</dbReference>
<evidence type="ECO:0000256" key="6">
    <source>
        <dbReference type="ARBA" id="ARBA00022553"/>
    </source>
</evidence>
<keyword evidence="7" id="KW-0934">Plastid</keyword>
<evidence type="ECO:0000256" key="23">
    <source>
        <dbReference type="ARBA" id="ARBA00023078"/>
    </source>
</evidence>
<keyword evidence="17" id="KW-0695">RNA-directed DNA polymerase</keyword>
<evidence type="ECO:0000256" key="28">
    <source>
        <dbReference type="SAM" id="Phobius"/>
    </source>
</evidence>
<dbReference type="GO" id="GO:0003676">
    <property type="term" value="F:nucleic acid binding"/>
    <property type="evidence" value="ECO:0007669"/>
    <property type="project" value="InterPro"/>
</dbReference>
<keyword evidence="26" id="KW-0863">Zinc-finger</keyword>
<keyword evidence="13" id="KW-0479">Metal-binding</keyword>
<evidence type="ECO:0000256" key="5">
    <source>
        <dbReference type="ARBA" id="ARBA00022531"/>
    </source>
</evidence>
<dbReference type="InterPro" id="IPR043502">
    <property type="entry name" value="DNA/RNA_pol_sf"/>
</dbReference>
<dbReference type="Gene3D" id="1.20.85.10">
    <property type="entry name" value="Photosystem II protein D1-like"/>
    <property type="match status" value="1"/>
</dbReference>
<evidence type="ECO:0000256" key="22">
    <source>
        <dbReference type="ARBA" id="ARBA00023004"/>
    </source>
</evidence>
<dbReference type="GO" id="GO:0008270">
    <property type="term" value="F:zinc ion binding"/>
    <property type="evidence" value="ECO:0007669"/>
    <property type="project" value="UniProtKB-KW"/>
</dbReference>
<dbReference type="SUPFAM" id="SSF56672">
    <property type="entry name" value="DNA/RNA polymerases"/>
    <property type="match status" value="1"/>
</dbReference>
<feature type="compositionally biased region" description="Basic and acidic residues" evidence="27">
    <location>
        <begin position="271"/>
        <end position="285"/>
    </location>
</feature>
<dbReference type="SMART" id="SM00343">
    <property type="entry name" value="ZnF_C2HC"/>
    <property type="match status" value="1"/>
</dbReference>
<evidence type="ECO:0000256" key="10">
    <source>
        <dbReference type="ARBA" id="ARBA00022692"/>
    </source>
</evidence>
<keyword evidence="20" id="KW-0007">Acetylation</keyword>
<keyword evidence="8" id="KW-0645">Protease</keyword>
<keyword evidence="14" id="KW-0255">Endonuclease</keyword>
<evidence type="ECO:0000256" key="12">
    <source>
        <dbReference type="ARBA" id="ARBA00022722"/>
    </source>
</evidence>
<keyword evidence="23" id="KW-0793">Thylakoid</keyword>